<feature type="compositionally biased region" description="Polar residues" evidence="1">
    <location>
        <begin position="27"/>
        <end position="42"/>
    </location>
</feature>
<proteinExistence type="predicted"/>
<gene>
    <name evidence="2" type="ORF">BK742_10965</name>
</gene>
<sequence length="89" mass="10260">MIIYDYIRFLFHSKKEPYNMEKKSLLSQQINSAPSDALNTPSKEQEQMLETSSQDEQNSNNNANKKDMNQSLYGADLPISDVDRTTNKK</sequence>
<feature type="region of interest" description="Disordered" evidence="1">
    <location>
        <begin position="27"/>
        <end position="89"/>
    </location>
</feature>
<organism evidence="2 3">
    <name type="scientific">Bacillus thuringiensis serovar pingluonsis</name>
    <dbReference type="NCBI Taxonomy" id="180881"/>
    <lineage>
        <taxon>Bacteria</taxon>
        <taxon>Bacillati</taxon>
        <taxon>Bacillota</taxon>
        <taxon>Bacilli</taxon>
        <taxon>Bacillales</taxon>
        <taxon>Bacillaceae</taxon>
        <taxon>Bacillus</taxon>
        <taxon>Bacillus cereus group</taxon>
    </lineage>
</organism>
<comment type="caution">
    <text evidence="2">The sequence shown here is derived from an EMBL/GenBank/DDBJ whole genome shotgun (WGS) entry which is preliminary data.</text>
</comment>
<accession>A0A243BGS4</accession>
<evidence type="ECO:0000256" key="1">
    <source>
        <dbReference type="SAM" id="MobiDB-lite"/>
    </source>
</evidence>
<evidence type="ECO:0000313" key="3">
    <source>
        <dbReference type="Proteomes" id="UP000195089"/>
    </source>
</evidence>
<reference evidence="2 3" key="1">
    <citation type="submission" date="2016-10" db="EMBL/GenBank/DDBJ databases">
        <title>Comparative genomics of Bacillus thuringiensis reveals a path to pathogens against multiple invertebrate hosts.</title>
        <authorList>
            <person name="Zheng J."/>
            <person name="Gao Q."/>
            <person name="Liu H."/>
            <person name="Peng D."/>
            <person name="Ruan L."/>
            <person name="Sun M."/>
        </authorList>
    </citation>
    <scope>NUCLEOTIDE SEQUENCE [LARGE SCALE GENOMIC DNA]</scope>
    <source>
        <strain evidence="2">BGSC 4BX1</strain>
    </source>
</reference>
<dbReference type="Proteomes" id="UP000195089">
    <property type="component" value="Unassembled WGS sequence"/>
</dbReference>
<feature type="compositionally biased region" description="Low complexity" evidence="1">
    <location>
        <begin position="52"/>
        <end position="63"/>
    </location>
</feature>
<evidence type="ECO:0000313" key="2">
    <source>
        <dbReference type="EMBL" id="OTY45615.1"/>
    </source>
</evidence>
<name>A0A243BGS4_BACTU</name>
<evidence type="ECO:0008006" key="4">
    <source>
        <dbReference type="Google" id="ProtNLM"/>
    </source>
</evidence>
<protein>
    <recommendedName>
        <fullName evidence="4">Group-specific protein</fullName>
    </recommendedName>
</protein>
<dbReference type="AlphaFoldDB" id="A0A243BGS4"/>
<dbReference type="EMBL" id="NFDL01000041">
    <property type="protein sequence ID" value="OTY45615.1"/>
    <property type="molecule type" value="Genomic_DNA"/>
</dbReference>